<sequence length="222" mass="25153">MQIDNKILSLQNKSAIMLEDKEDKYLQFLQLSGNFLIVKDSMGKSKPTTRTLPESNHIYGLKPKSDLEGVGSLLSSWSEHKSSSLPKSDKDFKKLNALCLTQKACTAPKQRAFRQHSDIRVKTASQRSQIIVPDMIFGMSAKPSTPIKAVLGNFYGELAADLNRTNYSPKTQRKAVSSRKSTLSFDRRNNYIRSSLQSSPKHEFKLKKFLSVEPRTITRRNK</sequence>
<evidence type="ECO:0000313" key="2">
    <source>
        <dbReference type="Proteomes" id="UP000187209"/>
    </source>
</evidence>
<name>A0A1R2AT81_9CILI</name>
<keyword evidence="2" id="KW-1185">Reference proteome</keyword>
<dbReference type="Pfam" id="PF14825">
    <property type="entry name" value="CFAP77"/>
    <property type="match status" value="1"/>
</dbReference>
<dbReference type="AlphaFoldDB" id="A0A1R2AT81"/>
<dbReference type="Proteomes" id="UP000187209">
    <property type="component" value="Unassembled WGS sequence"/>
</dbReference>
<dbReference type="PANTHER" id="PTHR28617:SF1">
    <property type="entry name" value="CILIA- AND FLAGELLA-ASSOCIATED PROTEIN 77"/>
    <property type="match status" value="1"/>
</dbReference>
<organism evidence="1 2">
    <name type="scientific">Stentor coeruleus</name>
    <dbReference type="NCBI Taxonomy" id="5963"/>
    <lineage>
        <taxon>Eukaryota</taxon>
        <taxon>Sar</taxon>
        <taxon>Alveolata</taxon>
        <taxon>Ciliophora</taxon>
        <taxon>Postciliodesmatophora</taxon>
        <taxon>Heterotrichea</taxon>
        <taxon>Heterotrichida</taxon>
        <taxon>Stentoridae</taxon>
        <taxon>Stentor</taxon>
    </lineage>
</organism>
<protein>
    <submittedName>
        <fullName evidence="1">Uncharacterized protein</fullName>
    </submittedName>
</protein>
<comment type="caution">
    <text evidence="1">The sequence shown here is derived from an EMBL/GenBank/DDBJ whole genome shotgun (WGS) entry which is preliminary data.</text>
</comment>
<evidence type="ECO:0000313" key="1">
    <source>
        <dbReference type="EMBL" id="OMJ67724.1"/>
    </source>
</evidence>
<proteinExistence type="predicted"/>
<gene>
    <name evidence="1" type="ORF">SteCoe_35040</name>
</gene>
<dbReference type="InterPro" id="IPR029147">
    <property type="entry name" value="CFAP77"/>
</dbReference>
<dbReference type="EMBL" id="MPUH01001446">
    <property type="protein sequence ID" value="OMJ67724.1"/>
    <property type="molecule type" value="Genomic_DNA"/>
</dbReference>
<accession>A0A1R2AT81</accession>
<dbReference type="OrthoDB" id="532484at2759"/>
<reference evidence="1 2" key="1">
    <citation type="submission" date="2016-11" db="EMBL/GenBank/DDBJ databases">
        <title>The macronuclear genome of Stentor coeruleus: a giant cell with tiny introns.</title>
        <authorList>
            <person name="Slabodnick M."/>
            <person name="Ruby J.G."/>
            <person name="Reiff S.B."/>
            <person name="Swart E.C."/>
            <person name="Gosai S."/>
            <person name="Prabakaran S."/>
            <person name="Witkowska E."/>
            <person name="Larue G.E."/>
            <person name="Fisher S."/>
            <person name="Freeman R.M."/>
            <person name="Gunawardena J."/>
            <person name="Chu W."/>
            <person name="Stover N.A."/>
            <person name="Gregory B.D."/>
            <person name="Nowacki M."/>
            <person name="Derisi J."/>
            <person name="Roy S.W."/>
            <person name="Marshall W.F."/>
            <person name="Sood P."/>
        </authorList>
    </citation>
    <scope>NUCLEOTIDE SEQUENCE [LARGE SCALE GENOMIC DNA]</scope>
    <source>
        <strain evidence="1">WM001</strain>
    </source>
</reference>
<dbReference type="PANTHER" id="PTHR28617">
    <property type="entry name" value="CILIA- AND FLAGELLA-ASSOCIATED PROTEIN 77"/>
    <property type="match status" value="1"/>
</dbReference>